<reference evidence="9 13" key="1">
    <citation type="journal article" date="2018" name="J. Invertebr. Pathol.">
        <title>New genotyping method for the causative agent of crayfish plague (Aphanomyces astaci) based on whole genome data.</title>
        <authorList>
            <person name="Minardi D."/>
            <person name="Studholme D.J."/>
            <person name="van der Giezen M."/>
            <person name="Pretto T."/>
            <person name="Oidtmann B."/>
        </authorList>
    </citation>
    <scope>NUCLEOTIDE SEQUENCE [LARGE SCALE GENOMIC DNA]</scope>
    <source>
        <strain evidence="9 13">KB13</strain>
    </source>
</reference>
<dbReference type="InterPro" id="IPR050600">
    <property type="entry name" value="SETD3_SETD6_MTase"/>
</dbReference>
<evidence type="ECO:0000256" key="3">
    <source>
        <dbReference type="ARBA" id="ARBA00022691"/>
    </source>
</evidence>
<accession>A0A397BBK7</accession>
<dbReference type="InterPro" id="IPR036464">
    <property type="entry name" value="Rubisco_LSMT_subst-bd_sf"/>
</dbReference>
<feature type="domain" description="Rubisco LSMT substrate-binding" evidence="4">
    <location>
        <begin position="287"/>
        <end position="419"/>
    </location>
</feature>
<evidence type="ECO:0000313" key="9">
    <source>
        <dbReference type="EMBL" id="RLO10580.1"/>
    </source>
</evidence>
<evidence type="ECO:0000313" key="11">
    <source>
        <dbReference type="Proteomes" id="UP000266239"/>
    </source>
</evidence>
<dbReference type="EMBL" id="QUTE01000561">
    <property type="protein sequence ID" value="RHZ41655.1"/>
    <property type="molecule type" value="Genomic_DNA"/>
</dbReference>
<dbReference type="Gene3D" id="3.90.1420.10">
    <property type="entry name" value="Rubisco LSMT, substrate-binding domain"/>
    <property type="match status" value="1"/>
</dbReference>
<keyword evidence="2" id="KW-0808">Transferase</keyword>
<dbReference type="Proteomes" id="UP000275652">
    <property type="component" value="Unassembled WGS sequence"/>
</dbReference>
<dbReference type="AlphaFoldDB" id="A0A397BBK7"/>
<keyword evidence="3" id="KW-0949">S-adenosyl-L-methionine</keyword>
<dbReference type="SUPFAM" id="SSF82199">
    <property type="entry name" value="SET domain"/>
    <property type="match status" value="1"/>
</dbReference>
<dbReference type="PANTHER" id="PTHR13271">
    <property type="entry name" value="UNCHARACTERIZED PUTATIVE METHYLTRANSFERASE"/>
    <property type="match status" value="1"/>
</dbReference>
<evidence type="ECO:0000313" key="5">
    <source>
        <dbReference type="EMBL" id="RHY17904.1"/>
    </source>
</evidence>
<dbReference type="GO" id="GO:0016279">
    <property type="term" value="F:protein-lysine N-methyltransferase activity"/>
    <property type="evidence" value="ECO:0007669"/>
    <property type="project" value="TreeGrafter"/>
</dbReference>
<dbReference type="Proteomes" id="UP000266643">
    <property type="component" value="Unassembled WGS sequence"/>
</dbReference>
<dbReference type="Gene3D" id="3.90.1410.10">
    <property type="entry name" value="set domain protein methyltransferase, domain 1"/>
    <property type="match status" value="1"/>
</dbReference>
<dbReference type="GO" id="GO:0032259">
    <property type="term" value="P:methylation"/>
    <property type="evidence" value="ECO:0007669"/>
    <property type="project" value="UniProtKB-KW"/>
</dbReference>
<evidence type="ECO:0000313" key="12">
    <source>
        <dbReference type="Proteomes" id="UP000266643"/>
    </source>
</evidence>
<evidence type="ECO:0000256" key="2">
    <source>
        <dbReference type="ARBA" id="ARBA00022679"/>
    </source>
</evidence>
<dbReference type="Pfam" id="PF09273">
    <property type="entry name" value="Rubis-subs-bind"/>
    <property type="match status" value="1"/>
</dbReference>
<dbReference type="EMBL" id="QUTI01017714">
    <property type="protein sequence ID" value="RLO10580.1"/>
    <property type="molecule type" value="Genomic_DNA"/>
</dbReference>
<dbReference type="CDD" id="cd10527">
    <property type="entry name" value="SET_LSMT"/>
    <property type="match status" value="1"/>
</dbReference>
<evidence type="ECO:0000313" key="13">
    <source>
        <dbReference type="Proteomes" id="UP000275652"/>
    </source>
</evidence>
<dbReference type="Proteomes" id="UP000266239">
    <property type="component" value="Unassembled WGS sequence"/>
</dbReference>
<dbReference type="VEuPathDB" id="FungiDB:H257_12392"/>
<dbReference type="InterPro" id="IPR046341">
    <property type="entry name" value="SET_dom_sf"/>
</dbReference>
<organism evidence="5 11">
    <name type="scientific">Aphanomyces astaci</name>
    <name type="common">Crayfish plague agent</name>
    <dbReference type="NCBI Taxonomy" id="112090"/>
    <lineage>
        <taxon>Eukaryota</taxon>
        <taxon>Sar</taxon>
        <taxon>Stramenopiles</taxon>
        <taxon>Oomycota</taxon>
        <taxon>Saprolegniomycetes</taxon>
        <taxon>Saprolegniales</taxon>
        <taxon>Verrucalvaceae</taxon>
        <taxon>Aphanomyces</taxon>
    </lineage>
</organism>
<evidence type="ECO:0000259" key="4">
    <source>
        <dbReference type="Pfam" id="PF09273"/>
    </source>
</evidence>
<evidence type="ECO:0000313" key="14">
    <source>
        <dbReference type="Proteomes" id="UP000283543"/>
    </source>
</evidence>
<dbReference type="EMBL" id="QUTA01004920">
    <property type="protein sequence ID" value="RHY17904.1"/>
    <property type="molecule type" value="Genomic_DNA"/>
</dbReference>
<gene>
    <name evidence="5" type="ORF">DYB25_006165</name>
    <name evidence="9" type="ORF">DYB28_000499</name>
    <name evidence="7" type="ORF">DYB30_007825</name>
    <name evidence="8" type="ORF">DYB31_002120</name>
    <name evidence="6" type="ORF">DYB34_006380</name>
</gene>
<evidence type="ECO:0000256" key="1">
    <source>
        <dbReference type="ARBA" id="ARBA00022603"/>
    </source>
</evidence>
<keyword evidence="1" id="KW-0489">Methyltransferase</keyword>
<protein>
    <recommendedName>
        <fullName evidence="4">Rubisco LSMT substrate-binding domain-containing protein</fullName>
    </recommendedName>
</protein>
<dbReference type="Proteomes" id="UP000283543">
    <property type="component" value="Unassembled WGS sequence"/>
</dbReference>
<sequence>MDDQFVGYNAWAAEALDIAVNADLVYEETSEGGDRGVYISDEIQAQTTILSIPAASLLNVHTMAQSVLRDLVSLPLREDDCLAWFLIYERFVNPQSKWKRHLDVMPQAFHNILYFTEDEINMLQGSNVYYVALQLKQQVASDFGELQRTLLPTTLRLLHADHSADALVRVFTIENYKWALSVIWSRFVSIAIHATAADDDDDTTAAVKSMVPVFDMFNHDPFAQMSHGFDPTTNSFVLRSHQHWPAGSQVYMNYGALPNHKLLTLYGFVLPSNPFDVVELWAPMHEDVPSYDRKLALLTAHGLAEHATSTPFDLYSDSVNDELLASLRIQRLSDTELSQFESGTPHFAFEPIHDDNEKDTLTALIYALQQMLAAFPTAVEDDEAELAARQEGDDEQERGDEASHHVMALHLRVSDKRILHAQIDMLQELLLPVLARLNLASQD</sequence>
<name>A0A397BBK7_APHAT</name>
<evidence type="ECO:0000313" key="7">
    <source>
        <dbReference type="EMBL" id="RHY78750.1"/>
    </source>
</evidence>
<reference evidence="10 11" key="2">
    <citation type="submission" date="2018-08" db="EMBL/GenBank/DDBJ databases">
        <title>Aphanomyces genome sequencing and annotation.</title>
        <authorList>
            <person name="Minardi D."/>
            <person name="Oidtmann B."/>
            <person name="Van Der Giezen M."/>
            <person name="Studholme D.J."/>
        </authorList>
    </citation>
    <scope>NUCLEOTIDE SEQUENCE [LARGE SCALE GENOMIC DNA]</scope>
    <source>
        <strain evidence="8 10">197901</strain>
        <strain evidence="7 12">D2</strain>
        <strain evidence="6 14">Si</strain>
        <strain evidence="5 11">Yx</strain>
    </source>
</reference>
<dbReference type="EMBL" id="QUTB01004061">
    <property type="protein sequence ID" value="RHY64412.1"/>
    <property type="molecule type" value="Genomic_DNA"/>
</dbReference>
<evidence type="ECO:0000313" key="6">
    <source>
        <dbReference type="EMBL" id="RHY64412.1"/>
    </source>
</evidence>
<dbReference type="SUPFAM" id="SSF81822">
    <property type="entry name" value="RuBisCo LSMT C-terminal, substrate-binding domain"/>
    <property type="match status" value="1"/>
</dbReference>
<proteinExistence type="predicted"/>
<dbReference type="Proteomes" id="UP000266196">
    <property type="component" value="Unassembled WGS sequence"/>
</dbReference>
<evidence type="ECO:0000313" key="8">
    <source>
        <dbReference type="EMBL" id="RHZ41655.1"/>
    </source>
</evidence>
<dbReference type="EMBL" id="QUTD01000920">
    <property type="protein sequence ID" value="RHY78750.1"/>
    <property type="molecule type" value="Genomic_DNA"/>
</dbReference>
<evidence type="ECO:0000313" key="10">
    <source>
        <dbReference type="Proteomes" id="UP000266196"/>
    </source>
</evidence>
<dbReference type="PANTHER" id="PTHR13271:SF137">
    <property type="entry name" value="SET DOMAIN-CONTAINING PROTEIN"/>
    <property type="match status" value="1"/>
</dbReference>
<comment type="caution">
    <text evidence="5">The sequence shown here is derived from an EMBL/GenBank/DDBJ whole genome shotgun (WGS) entry which is preliminary data.</text>
</comment>
<dbReference type="InterPro" id="IPR015353">
    <property type="entry name" value="Rubisco_LSMT_subst-bd"/>
</dbReference>